<dbReference type="PROSITE" id="PS00656">
    <property type="entry name" value="GLYCOSYL_HYDROL_F6_2"/>
    <property type="match status" value="1"/>
</dbReference>
<evidence type="ECO:0000256" key="8">
    <source>
        <dbReference type="PIRSR" id="PIRSR001100-1"/>
    </source>
</evidence>
<evidence type="ECO:0000313" key="13">
    <source>
        <dbReference type="EMBL" id="QIG41803.1"/>
    </source>
</evidence>
<feature type="active site" description="Proton donor" evidence="8 10">
    <location>
        <position position="160"/>
    </location>
</feature>
<keyword evidence="7 11" id="KW-0624">Polysaccharide degradation</keyword>
<gene>
    <name evidence="13" type="ORF">G5V58_02545</name>
</gene>
<feature type="active site" description="Proton acceptor" evidence="8">
    <location>
        <position position="302"/>
    </location>
</feature>
<dbReference type="GO" id="GO:0004553">
    <property type="term" value="F:hydrolase activity, hydrolyzing O-glycosyl compounds"/>
    <property type="evidence" value="ECO:0007669"/>
    <property type="project" value="InterPro"/>
</dbReference>
<keyword evidence="3 11" id="KW-0136">Cellulose degradation</keyword>
<dbReference type="GO" id="GO:0030245">
    <property type="term" value="P:cellulose catabolic process"/>
    <property type="evidence" value="ECO:0007669"/>
    <property type="project" value="UniProtKB-KW"/>
</dbReference>
<name>A0A6G6W9H4_9ACTN</name>
<proteinExistence type="inferred from homology"/>
<feature type="binding site" evidence="9">
    <location>
        <position position="228"/>
    </location>
    <ligand>
        <name>substrate</name>
    </ligand>
</feature>
<feature type="binding site" evidence="9">
    <location>
        <position position="201"/>
    </location>
    <ligand>
        <name>substrate</name>
    </ligand>
</feature>
<keyword evidence="5 11" id="KW-0119">Carbohydrate metabolism</keyword>
<dbReference type="SUPFAM" id="SSF51989">
    <property type="entry name" value="Glycosyl hydrolases family 6, cellulases"/>
    <property type="match status" value="1"/>
</dbReference>
<evidence type="ECO:0000256" key="6">
    <source>
        <dbReference type="ARBA" id="ARBA00023295"/>
    </source>
</evidence>
<feature type="binding site" evidence="9">
    <location>
        <position position="82"/>
    </location>
    <ligand>
        <name>substrate</name>
    </ligand>
</feature>
<dbReference type="PROSITE" id="PS51257">
    <property type="entry name" value="PROKAR_LIPOPROTEIN"/>
    <property type="match status" value="1"/>
</dbReference>
<keyword evidence="14" id="KW-1185">Reference proteome</keyword>
<evidence type="ECO:0000256" key="2">
    <source>
        <dbReference type="ARBA" id="ARBA00022801"/>
    </source>
</evidence>
<dbReference type="InterPro" id="IPR016288">
    <property type="entry name" value="Beta_cellobiohydrolase"/>
</dbReference>
<dbReference type="InterPro" id="IPR001524">
    <property type="entry name" value="Glyco_hydro_6_CS"/>
</dbReference>
<evidence type="ECO:0000256" key="10">
    <source>
        <dbReference type="PROSITE-ProRule" id="PRU10057"/>
    </source>
</evidence>
<feature type="binding site" evidence="9">
    <location>
        <position position="300"/>
    </location>
    <ligand>
        <name>substrate</name>
    </ligand>
</feature>
<dbReference type="PRINTS" id="PR00733">
    <property type="entry name" value="GLHYDRLASE6"/>
</dbReference>
<dbReference type="PANTHER" id="PTHR34876:SF4">
    <property type="entry name" value="1,4-BETA-D-GLUCAN CELLOBIOHYDROLASE C-RELATED"/>
    <property type="match status" value="1"/>
</dbReference>
<dbReference type="Proteomes" id="UP000502996">
    <property type="component" value="Chromosome"/>
</dbReference>
<evidence type="ECO:0000256" key="11">
    <source>
        <dbReference type="RuleBase" id="RU361186"/>
    </source>
</evidence>
<dbReference type="Gene3D" id="3.20.20.40">
    <property type="entry name" value="1, 4-beta cellobiohydrolase"/>
    <property type="match status" value="1"/>
</dbReference>
<reference evidence="13 14" key="1">
    <citation type="submission" date="2020-02" db="EMBL/GenBank/DDBJ databases">
        <title>Full genome sequence of Nocardioides sp. R-3366.</title>
        <authorList>
            <person name="Im W.-T."/>
        </authorList>
    </citation>
    <scope>NUCLEOTIDE SEQUENCE [LARGE SCALE GENOMIC DNA]</scope>
    <source>
        <strain evidence="13 14">R-3366</strain>
    </source>
</reference>
<keyword evidence="1" id="KW-0732">Signal</keyword>
<comment type="similarity">
    <text evidence="11">Belongs to the glycosyl hydrolase family 6.</text>
</comment>
<accession>A0A6G6W9H4</accession>
<evidence type="ECO:0000256" key="1">
    <source>
        <dbReference type="ARBA" id="ARBA00022729"/>
    </source>
</evidence>
<feature type="binding site" evidence="9">
    <location>
        <position position="296"/>
    </location>
    <ligand>
        <name>substrate</name>
    </ligand>
</feature>
<dbReference type="Pfam" id="PF01341">
    <property type="entry name" value="Glyco_hydro_6"/>
    <property type="match status" value="1"/>
</dbReference>
<dbReference type="EMBL" id="CP049257">
    <property type="protein sequence ID" value="QIG41803.1"/>
    <property type="molecule type" value="Genomic_DNA"/>
</dbReference>
<feature type="binding site" evidence="9">
    <location>
        <position position="198"/>
    </location>
    <ligand>
        <name>substrate</name>
    </ligand>
</feature>
<dbReference type="AlphaFoldDB" id="A0A6G6W9H4"/>
<evidence type="ECO:0000256" key="4">
    <source>
        <dbReference type="ARBA" id="ARBA00023157"/>
    </source>
</evidence>
<evidence type="ECO:0000256" key="3">
    <source>
        <dbReference type="ARBA" id="ARBA00023001"/>
    </source>
</evidence>
<dbReference type="PIRSF" id="PIRSF001100">
    <property type="entry name" value="Beta_cellobiohydrolase"/>
    <property type="match status" value="1"/>
</dbReference>
<dbReference type="InterPro" id="IPR036434">
    <property type="entry name" value="Beta_cellobiohydrolase_sf"/>
</dbReference>
<sequence>MLRRLVLAAVVLGVTTGCGPGGDDPTPAEPTPLGSGNPFQERAQYDAPDPALVSAAKQAAADGDQHASDVLTRLDGVPTGIWLTPERSPTPDDVAAYVTEAVTAAADQDEVPVFVVYGVPDRDCTGGLSSGGLTAETYEPWVDAIAQAAGSSSVVVLEPDALPGAVQCGVADQRVPLLKQAVDALDHAGVMTYLDAGHSDWLPADQIAELLKQVGVASTRGFSVNVSNYQPTSAETAYAEQLSGMLGGAHYVVDTGRNGLGAGAVTDWCNPSGQALGREPGFIDDGTALDAYVWVKPPGESDGTCNGGPAAGQLWPQRAVELATAAGW</sequence>
<feature type="binding site" evidence="9">
    <location>
        <position position="268"/>
    </location>
    <ligand>
        <name>substrate</name>
    </ligand>
</feature>
<dbReference type="EC" id="3.2.1.-" evidence="11"/>
<evidence type="ECO:0000256" key="9">
    <source>
        <dbReference type="PIRSR" id="PIRSR001100-2"/>
    </source>
</evidence>
<dbReference type="KEGG" id="nano:G5V58_02545"/>
<evidence type="ECO:0000256" key="7">
    <source>
        <dbReference type="ARBA" id="ARBA00023326"/>
    </source>
</evidence>
<evidence type="ECO:0000313" key="14">
    <source>
        <dbReference type="Proteomes" id="UP000502996"/>
    </source>
</evidence>
<organism evidence="13 14">
    <name type="scientific">Nocardioides anomalus</name>
    <dbReference type="NCBI Taxonomy" id="2712223"/>
    <lineage>
        <taxon>Bacteria</taxon>
        <taxon>Bacillati</taxon>
        <taxon>Actinomycetota</taxon>
        <taxon>Actinomycetes</taxon>
        <taxon>Propionibacteriales</taxon>
        <taxon>Nocardioidaceae</taxon>
        <taxon>Nocardioides</taxon>
    </lineage>
</organism>
<protein>
    <recommendedName>
        <fullName evidence="11">Glucanase</fullName>
        <ecNumber evidence="11">3.2.1.-</ecNumber>
    </recommendedName>
</protein>
<keyword evidence="2 11" id="KW-0378">Hydrolase</keyword>
<evidence type="ECO:0000256" key="12">
    <source>
        <dbReference type="SAM" id="MobiDB-lite"/>
    </source>
</evidence>
<keyword evidence="6 11" id="KW-0326">Glycosidase</keyword>
<feature type="region of interest" description="Disordered" evidence="12">
    <location>
        <begin position="16"/>
        <end position="43"/>
    </location>
</feature>
<dbReference type="RefSeq" id="WP_165228484.1">
    <property type="nucleotide sequence ID" value="NZ_CP049257.1"/>
</dbReference>
<dbReference type="PANTHER" id="PTHR34876">
    <property type="match status" value="1"/>
</dbReference>
<keyword evidence="4" id="KW-1015">Disulfide bond</keyword>
<evidence type="ECO:0000256" key="5">
    <source>
        <dbReference type="ARBA" id="ARBA00023277"/>
    </source>
</evidence>